<dbReference type="EMBL" id="JADYXP020000011">
    <property type="protein sequence ID" value="KAL0114499.1"/>
    <property type="molecule type" value="Genomic_DNA"/>
</dbReference>
<comment type="caution">
    <text evidence="1">The sequence shown here is derived from an EMBL/GenBank/DDBJ whole genome shotgun (WGS) entry which is preliminary data.</text>
</comment>
<reference evidence="1 2" key="1">
    <citation type="submission" date="2023-03" db="EMBL/GenBank/DDBJ databases">
        <title>High recombination rates correlate with genetic variation in Cardiocondyla obscurior ants.</title>
        <authorList>
            <person name="Errbii M."/>
        </authorList>
    </citation>
    <scope>NUCLEOTIDE SEQUENCE [LARGE SCALE GENOMIC DNA]</scope>
    <source>
        <strain evidence="1">Alpha-2009</strain>
        <tissue evidence="1">Whole body</tissue>
    </source>
</reference>
<protein>
    <submittedName>
        <fullName evidence="1">Uncharacterized protein</fullName>
    </submittedName>
</protein>
<proteinExistence type="predicted"/>
<evidence type="ECO:0000313" key="1">
    <source>
        <dbReference type="EMBL" id="KAL0114499.1"/>
    </source>
</evidence>
<organism evidence="1 2">
    <name type="scientific">Cardiocondyla obscurior</name>
    <dbReference type="NCBI Taxonomy" id="286306"/>
    <lineage>
        <taxon>Eukaryota</taxon>
        <taxon>Metazoa</taxon>
        <taxon>Ecdysozoa</taxon>
        <taxon>Arthropoda</taxon>
        <taxon>Hexapoda</taxon>
        <taxon>Insecta</taxon>
        <taxon>Pterygota</taxon>
        <taxon>Neoptera</taxon>
        <taxon>Endopterygota</taxon>
        <taxon>Hymenoptera</taxon>
        <taxon>Apocrita</taxon>
        <taxon>Aculeata</taxon>
        <taxon>Formicoidea</taxon>
        <taxon>Formicidae</taxon>
        <taxon>Myrmicinae</taxon>
        <taxon>Cardiocondyla</taxon>
    </lineage>
</organism>
<gene>
    <name evidence="1" type="ORF">PUN28_011636</name>
</gene>
<sequence length="73" mass="8061">MQLPAVSVGIPRLLATDTQRLETFWPIQKRTEVLSLKKDQLNITDILRGGAGPGWASCIGGATNSHRQHLQLR</sequence>
<keyword evidence="2" id="KW-1185">Reference proteome</keyword>
<evidence type="ECO:0000313" key="2">
    <source>
        <dbReference type="Proteomes" id="UP001430953"/>
    </source>
</evidence>
<dbReference type="AlphaFoldDB" id="A0AAW2FHJ7"/>
<dbReference type="Proteomes" id="UP001430953">
    <property type="component" value="Unassembled WGS sequence"/>
</dbReference>
<name>A0AAW2FHJ7_9HYME</name>
<accession>A0AAW2FHJ7</accession>